<protein>
    <recommendedName>
        <fullName evidence="6">NusB/RsmB/TIM44 domain-containing protein</fullName>
    </recommendedName>
</protein>
<evidence type="ECO:0000313" key="7">
    <source>
        <dbReference type="EMBL" id="CAF3786947.1"/>
    </source>
</evidence>
<dbReference type="InterPro" id="IPR011605">
    <property type="entry name" value="NusB_fam"/>
</dbReference>
<dbReference type="GO" id="GO:0005829">
    <property type="term" value="C:cytosol"/>
    <property type="evidence" value="ECO:0007669"/>
    <property type="project" value="TreeGrafter"/>
</dbReference>
<evidence type="ECO:0000259" key="6">
    <source>
        <dbReference type="Pfam" id="PF01029"/>
    </source>
</evidence>
<dbReference type="NCBIfam" id="TIGR01951">
    <property type="entry name" value="nusB"/>
    <property type="match status" value="1"/>
</dbReference>
<sequence>MINQQISTKSIARIAAIQTLYQFASSKGDFDINSVLLRMKDFYKDSDFKSDHDIDEKSKLRLRPSYSYLDELVKHTHDNLLAIDAIISTLLTKEWTINSIPVLLHAVLRVAICELNYFPETPRKVIINEYTDIANDMLDENEIGFVNSTLHNYSQSRQK</sequence>
<evidence type="ECO:0000256" key="5">
    <source>
        <dbReference type="ARBA" id="ARBA00023163"/>
    </source>
</evidence>
<evidence type="ECO:0000256" key="2">
    <source>
        <dbReference type="ARBA" id="ARBA00022814"/>
    </source>
</evidence>
<evidence type="ECO:0000256" key="3">
    <source>
        <dbReference type="ARBA" id="ARBA00022884"/>
    </source>
</evidence>
<reference evidence="7" key="1">
    <citation type="submission" date="2021-02" db="EMBL/GenBank/DDBJ databases">
        <authorList>
            <person name="Nowell W R."/>
        </authorList>
    </citation>
    <scope>NUCLEOTIDE SEQUENCE</scope>
</reference>
<name>A0A819AX49_9BILA</name>
<keyword evidence="2" id="KW-0889">Transcription antitermination</keyword>
<gene>
    <name evidence="7" type="ORF">UXM345_LOCUS3995</name>
</gene>
<dbReference type="Gene3D" id="1.10.940.10">
    <property type="entry name" value="NusB-like"/>
    <property type="match status" value="1"/>
</dbReference>
<dbReference type="Proteomes" id="UP000663842">
    <property type="component" value="Unassembled WGS sequence"/>
</dbReference>
<dbReference type="GO" id="GO:0003723">
    <property type="term" value="F:RNA binding"/>
    <property type="evidence" value="ECO:0007669"/>
    <property type="project" value="UniProtKB-KW"/>
</dbReference>
<evidence type="ECO:0000256" key="4">
    <source>
        <dbReference type="ARBA" id="ARBA00023015"/>
    </source>
</evidence>
<comment type="similarity">
    <text evidence="1">Belongs to the NusB family.</text>
</comment>
<keyword evidence="4" id="KW-0805">Transcription regulation</keyword>
<dbReference type="EMBL" id="CAJOBF010000268">
    <property type="protein sequence ID" value="CAF3786947.1"/>
    <property type="molecule type" value="Genomic_DNA"/>
</dbReference>
<evidence type="ECO:0000256" key="1">
    <source>
        <dbReference type="ARBA" id="ARBA00005952"/>
    </source>
</evidence>
<dbReference type="SUPFAM" id="SSF48013">
    <property type="entry name" value="NusB-like"/>
    <property type="match status" value="1"/>
</dbReference>
<dbReference type="InterPro" id="IPR006027">
    <property type="entry name" value="NusB_RsmB_TIM44"/>
</dbReference>
<accession>A0A819AX49</accession>
<dbReference type="AlphaFoldDB" id="A0A819AX49"/>
<keyword evidence="3" id="KW-0694">RNA-binding</keyword>
<evidence type="ECO:0000313" key="8">
    <source>
        <dbReference type="Proteomes" id="UP000663842"/>
    </source>
</evidence>
<dbReference type="PANTHER" id="PTHR11078">
    <property type="entry name" value="N UTILIZATION SUBSTANCE PROTEIN B-RELATED"/>
    <property type="match status" value="1"/>
</dbReference>
<keyword evidence="5" id="KW-0804">Transcription</keyword>
<proteinExistence type="inferred from homology"/>
<dbReference type="GO" id="GO:0031564">
    <property type="term" value="P:transcription antitermination"/>
    <property type="evidence" value="ECO:0007669"/>
    <property type="project" value="UniProtKB-KW"/>
</dbReference>
<organism evidence="7 8">
    <name type="scientific">Rotaria magnacalcarata</name>
    <dbReference type="NCBI Taxonomy" id="392030"/>
    <lineage>
        <taxon>Eukaryota</taxon>
        <taxon>Metazoa</taxon>
        <taxon>Spiralia</taxon>
        <taxon>Gnathifera</taxon>
        <taxon>Rotifera</taxon>
        <taxon>Eurotatoria</taxon>
        <taxon>Bdelloidea</taxon>
        <taxon>Philodinida</taxon>
        <taxon>Philodinidae</taxon>
        <taxon>Rotaria</taxon>
    </lineage>
</organism>
<dbReference type="GO" id="GO:0006353">
    <property type="term" value="P:DNA-templated transcription termination"/>
    <property type="evidence" value="ECO:0007669"/>
    <property type="project" value="InterPro"/>
</dbReference>
<dbReference type="PANTHER" id="PTHR11078:SF3">
    <property type="entry name" value="ANTITERMINATION NUSB DOMAIN-CONTAINING PROTEIN"/>
    <property type="match status" value="1"/>
</dbReference>
<comment type="caution">
    <text evidence="7">The sequence shown here is derived from an EMBL/GenBank/DDBJ whole genome shotgun (WGS) entry which is preliminary data.</text>
</comment>
<dbReference type="InterPro" id="IPR035926">
    <property type="entry name" value="NusB-like_sf"/>
</dbReference>
<dbReference type="Pfam" id="PF01029">
    <property type="entry name" value="NusB"/>
    <property type="match status" value="1"/>
</dbReference>
<dbReference type="HAMAP" id="MF_00073">
    <property type="entry name" value="NusB"/>
    <property type="match status" value="1"/>
</dbReference>
<feature type="domain" description="NusB/RsmB/TIM44" evidence="6">
    <location>
        <begin position="11"/>
        <end position="154"/>
    </location>
</feature>